<feature type="binding site" evidence="15">
    <location>
        <position position="168"/>
    </location>
    <ligand>
        <name>S-adenosyl-L-methionine</name>
        <dbReference type="ChEBI" id="CHEBI:59789"/>
    </ligand>
</feature>
<protein>
    <recommendedName>
        <fullName evidence="13 14">mRNA cap guanine-N(7) methyltransferase</fullName>
        <ecNumber evidence="2 14">2.1.1.56</ecNumber>
    </recommendedName>
    <alternativeName>
        <fullName evidence="10 14">mRNA (guanine-N(7))-methyltransferase</fullName>
    </alternativeName>
    <alternativeName>
        <fullName evidence="11 14">mRNA cap methyltransferase</fullName>
    </alternativeName>
</protein>
<feature type="compositionally biased region" description="Low complexity" evidence="17">
    <location>
        <begin position="1"/>
        <end position="13"/>
    </location>
</feature>
<evidence type="ECO:0000256" key="17">
    <source>
        <dbReference type="SAM" id="MobiDB-lite"/>
    </source>
</evidence>
<proteinExistence type="inferred from homology"/>
<evidence type="ECO:0000256" key="10">
    <source>
        <dbReference type="ARBA" id="ARBA00032772"/>
    </source>
</evidence>
<dbReference type="GO" id="GO:0004482">
    <property type="term" value="F:mRNA 5'-cap (guanine-N7-)-methyltransferase activity"/>
    <property type="evidence" value="ECO:0007669"/>
    <property type="project" value="UniProtKB-EC"/>
</dbReference>
<keyword evidence="5 14" id="KW-0808">Transferase</keyword>
<organism evidence="19 20">
    <name type="scientific">Jimgerdemannia flammicorona</name>
    <dbReference type="NCBI Taxonomy" id="994334"/>
    <lineage>
        <taxon>Eukaryota</taxon>
        <taxon>Fungi</taxon>
        <taxon>Fungi incertae sedis</taxon>
        <taxon>Mucoromycota</taxon>
        <taxon>Mucoromycotina</taxon>
        <taxon>Endogonomycetes</taxon>
        <taxon>Endogonales</taxon>
        <taxon>Endogonaceae</taxon>
        <taxon>Jimgerdemannia</taxon>
    </lineage>
</organism>
<gene>
    <name evidence="19" type="ORF">BC936DRAFT_145403</name>
</gene>
<dbReference type="OrthoDB" id="10248867at2759"/>
<comment type="similarity">
    <text evidence="14">Belongs to the class I-like SAM-binding methyltransferase superfamily. mRNA cap 0 methyltransferase family.</text>
</comment>
<keyword evidence="20" id="KW-1185">Reference proteome</keyword>
<feature type="site" description="mRNA cap binding" evidence="16">
    <location>
        <position position="334"/>
    </location>
</feature>
<evidence type="ECO:0000256" key="2">
    <source>
        <dbReference type="ARBA" id="ARBA00011926"/>
    </source>
</evidence>
<keyword evidence="3 14" id="KW-0489">Methyltransferase</keyword>
<evidence type="ECO:0000256" key="3">
    <source>
        <dbReference type="ARBA" id="ARBA00022603"/>
    </source>
</evidence>
<feature type="site" description="mRNA cap binding" evidence="16">
    <location>
        <position position="268"/>
    </location>
</feature>
<evidence type="ECO:0000256" key="14">
    <source>
        <dbReference type="PIRNR" id="PIRNR028762"/>
    </source>
</evidence>
<dbReference type="Pfam" id="PF03291">
    <property type="entry name" value="mRNA_G-N7_MeTrfase"/>
    <property type="match status" value="1"/>
</dbReference>
<feature type="binding site" evidence="15">
    <location>
        <position position="86"/>
    </location>
    <ligand>
        <name>S-adenosyl-L-methionine</name>
        <dbReference type="ChEBI" id="CHEBI:59789"/>
    </ligand>
</feature>
<keyword evidence="9 14" id="KW-0539">Nucleus</keyword>
<feature type="site" description="mRNA cap binding" evidence="16">
    <location>
        <position position="98"/>
    </location>
</feature>
<feature type="binding site" evidence="15">
    <location>
        <position position="46"/>
    </location>
    <ligand>
        <name>S-adenosyl-L-methionine</name>
        <dbReference type="ChEBI" id="CHEBI:59789"/>
    </ligand>
</feature>
<evidence type="ECO:0000256" key="15">
    <source>
        <dbReference type="PIRSR" id="PIRSR028762-1"/>
    </source>
</evidence>
<dbReference type="InterPro" id="IPR039753">
    <property type="entry name" value="RG7MT1"/>
</dbReference>
<feature type="binding site" evidence="16">
    <location>
        <begin position="42"/>
        <end position="43"/>
    </location>
    <ligand>
        <name>mRNA</name>
        <dbReference type="ChEBI" id="CHEBI:33699"/>
    </ligand>
</feature>
<evidence type="ECO:0000256" key="8">
    <source>
        <dbReference type="ARBA" id="ARBA00023042"/>
    </source>
</evidence>
<comment type="catalytic activity">
    <reaction evidence="12">
        <text>a 5'-end (5'-triphosphoguanosine)-ribonucleoside in mRNA + S-adenosyl-L-methionine = a 5'-end (N(7)-methyl 5'-triphosphoguanosine)-ribonucleoside in mRNA + S-adenosyl-L-homocysteine</text>
        <dbReference type="Rhea" id="RHEA:67008"/>
        <dbReference type="Rhea" id="RHEA-COMP:17166"/>
        <dbReference type="Rhea" id="RHEA-COMP:17167"/>
        <dbReference type="ChEBI" id="CHEBI:57856"/>
        <dbReference type="ChEBI" id="CHEBI:59789"/>
        <dbReference type="ChEBI" id="CHEBI:156461"/>
        <dbReference type="ChEBI" id="CHEBI:167617"/>
        <dbReference type="EC" id="2.1.1.56"/>
    </reaction>
</comment>
<evidence type="ECO:0000313" key="19">
    <source>
        <dbReference type="EMBL" id="RUP47727.1"/>
    </source>
</evidence>
<name>A0A433DA35_9FUNG</name>
<dbReference type="PROSITE" id="PS51562">
    <property type="entry name" value="RNA_CAP0_MT"/>
    <property type="match status" value="1"/>
</dbReference>
<dbReference type="SUPFAM" id="SSF53335">
    <property type="entry name" value="S-adenosyl-L-methionine-dependent methyltransferases"/>
    <property type="match status" value="1"/>
</dbReference>
<keyword evidence="6 14" id="KW-0949">S-adenosyl-L-methionine</keyword>
<evidence type="ECO:0000256" key="5">
    <source>
        <dbReference type="ARBA" id="ARBA00022679"/>
    </source>
</evidence>
<feature type="site" description="mRNA cap binding" evidence="16">
    <location>
        <position position="73"/>
    </location>
</feature>
<dbReference type="PANTHER" id="PTHR12189:SF2">
    <property type="entry name" value="MRNA CAP GUANINE-N7 METHYLTRANSFERASE"/>
    <property type="match status" value="1"/>
</dbReference>
<keyword evidence="4 14" id="KW-0507">mRNA processing</keyword>
<evidence type="ECO:0000256" key="11">
    <source>
        <dbReference type="ARBA" id="ARBA00033387"/>
    </source>
</evidence>
<feature type="region of interest" description="Disordered" evidence="17">
    <location>
        <begin position="1"/>
        <end position="23"/>
    </location>
</feature>
<feature type="domain" description="MRNA cap 0 methyltransferase" evidence="18">
    <location>
        <begin position="33"/>
        <end position="341"/>
    </location>
</feature>
<evidence type="ECO:0000256" key="1">
    <source>
        <dbReference type="ARBA" id="ARBA00004123"/>
    </source>
</evidence>
<evidence type="ECO:0000256" key="7">
    <source>
        <dbReference type="ARBA" id="ARBA00022884"/>
    </source>
</evidence>
<dbReference type="AlphaFoldDB" id="A0A433DA35"/>
<dbReference type="InterPro" id="IPR016899">
    <property type="entry name" value="mRNA_G-N7_MeTrfase_euk"/>
</dbReference>
<evidence type="ECO:0000256" key="12">
    <source>
        <dbReference type="ARBA" id="ARBA00044712"/>
    </source>
</evidence>
<comment type="caution">
    <text evidence="19">The sequence shown here is derived from an EMBL/GenBank/DDBJ whole genome shotgun (WGS) entry which is preliminary data.</text>
</comment>
<evidence type="ECO:0000256" key="4">
    <source>
        <dbReference type="ARBA" id="ARBA00022664"/>
    </source>
</evidence>
<evidence type="ECO:0000256" key="13">
    <source>
        <dbReference type="ARBA" id="ARBA00049739"/>
    </source>
</evidence>
<dbReference type="Gene3D" id="3.40.50.150">
    <property type="entry name" value="Vaccinia Virus protein VP39"/>
    <property type="match status" value="1"/>
</dbReference>
<dbReference type="InterPro" id="IPR029063">
    <property type="entry name" value="SAM-dependent_MTases_sf"/>
</dbReference>
<dbReference type="Proteomes" id="UP000268093">
    <property type="component" value="Unassembled WGS sequence"/>
</dbReference>
<dbReference type="EMBL" id="RBNI01004173">
    <property type="protein sequence ID" value="RUP47727.1"/>
    <property type="molecule type" value="Genomic_DNA"/>
</dbReference>
<keyword evidence="8 14" id="KW-0506">mRNA capping</keyword>
<comment type="subcellular location">
    <subcellularLocation>
        <location evidence="1 14">Nucleus</location>
    </subcellularLocation>
</comment>
<dbReference type="PIRSF" id="PIRSF028762">
    <property type="entry name" value="ABD1"/>
    <property type="match status" value="1"/>
</dbReference>
<evidence type="ECO:0000256" key="16">
    <source>
        <dbReference type="PIRSR" id="PIRSR028762-2"/>
    </source>
</evidence>
<reference evidence="19 20" key="1">
    <citation type="journal article" date="2018" name="New Phytol.">
        <title>Phylogenomics of Endogonaceae and evolution of mycorrhizas within Mucoromycota.</title>
        <authorList>
            <person name="Chang Y."/>
            <person name="Desiro A."/>
            <person name="Na H."/>
            <person name="Sandor L."/>
            <person name="Lipzen A."/>
            <person name="Clum A."/>
            <person name="Barry K."/>
            <person name="Grigoriev I.V."/>
            <person name="Martin F.M."/>
            <person name="Stajich J.E."/>
            <person name="Smith M.E."/>
            <person name="Bonito G."/>
            <person name="Spatafora J.W."/>
        </authorList>
    </citation>
    <scope>NUCLEOTIDE SEQUENCE [LARGE SCALE GENOMIC DNA]</scope>
    <source>
        <strain evidence="19 20">GMNB39</strain>
    </source>
</reference>
<sequence length="364" mass="41405">MASSSSSAPDSGSLVAGHYNDRPNVDVHQREESKILRLKNFNNWTKSVLIAHYCKRDYSVLDMGCGKGGDIQKWGLAKIKEYVGADIADVSIKQAQERYRDRPPGYPATFLALDCYSVRFPIPAQFITHPQNIFHPMSPYISLHSSFRQNSLAPLLPPNQTFDLVSMQFCLHYSFETEAKARQMLTNVTSNMVSGGWFIGTIPEANWIVKRLRGVPREGDPALPEAERTEPLKFGNSIYSIRFEQPEPFGKFGCKYWFHLEDAVDCPEYLVHFPTFQSLASEYGLELRLKTGFHEFYKTMACESEFALLLKRMKVYDRGESMSEEEWEAAGECYAVFIGRSFLRTRVSGVKDSARAFGVKDEFA</sequence>
<feature type="site" description="mRNA cap binding" evidence="16">
    <location>
        <position position="67"/>
    </location>
</feature>
<feature type="binding site" evidence="15">
    <location>
        <position position="114"/>
    </location>
    <ligand>
        <name>S-adenosyl-L-methionine</name>
        <dbReference type="ChEBI" id="CHEBI:59789"/>
    </ligand>
</feature>
<dbReference type="InterPro" id="IPR004971">
    <property type="entry name" value="mRNA_G-N7_MeTrfase_dom"/>
</dbReference>
<evidence type="ECO:0000259" key="18">
    <source>
        <dbReference type="PROSITE" id="PS51562"/>
    </source>
</evidence>
<dbReference type="PANTHER" id="PTHR12189">
    <property type="entry name" value="MRNA GUANINE-7- METHYLTRANSFERASE"/>
    <property type="match status" value="1"/>
</dbReference>
<feature type="site" description="mRNA cap binding" evidence="16">
    <location>
        <position position="172"/>
    </location>
</feature>
<feature type="binding site" evidence="15">
    <location>
        <position position="64"/>
    </location>
    <ligand>
        <name>S-adenosyl-L-methionine</name>
        <dbReference type="ChEBI" id="CHEBI:59789"/>
    </ligand>
</feature>
<feature type="binding site" evidence="15">
    <location>
        <position position="173"/>
    </location>
    <ligand>
        <name>S-adenosyl-L-methionine</name>
        <dbReference type="ChEBI" id="CHEBI:59789"/>
    </ligand>
</feature>
<dbReference type="EC" id="2.1.1.56" evidence="2 14"/>
<accession>A0A433DA35</accession>
<evidence type="ECO:0000313" key="20">
    <source>
        <dbReference type="Proteomes" id="UP000268093"/>
    </source>
</evidence>
<dbReference type="GO" id="GO:0005634">
    <property type="term" value="C:nucleus"/>
    <property type="evidence" value="ECO:0007669"/>
    <property type="project" value="UniProtKB-SubCell"/>
</dbReference>
<dbReference type="GO" id="GO:0003723">
    <property type="term" value="F:RNA binding"/>
    <property type="evidence" value="ECO:0007669"/>
    <property type="project" value="UniProtKB-KW"/>
</dbReference>
<dbReference type="CDD" id="cd02440">
    <property type="entry name" value="AdoMet_MTases"/>
    <property type="match status" value="1"/>
</dbReference>
<keyword evidence="7 14" id="KW-0694">RNA-binding</keyword>
<evidence type="ECO:0000256" key="9">
    <source>
        <dbReference type="ARBA" id="ARBA00023242"/>
    </source>
</evidence>
<evidence type="ECO:0000256" key="6">
    <source>
        <dbReference type="ARBA" id="ARBA00022691"/>
    </source>
</evidence>